<evidence type="ECO:0000256" key="7">
    <source>
        <dbReference type="SAM" id="MobiDB-lite"/>
    </source>
</evidence>
<feature type="non-terminal residue" evidence="10">
    <location>
        <position position="1"/>
    </location>
</feature>
<keyword evidence="11" id="KW-1185">Reference proteome</keyword>
<evidence type="ECO:0000256" key="1">
    <source>
        <dbReference type="ARBA" id="ARBA00004141"/>
    </source>
</evidence>
<dbReference type="GO" id="GO:0005385">
    <property type="term" value="F:zinc ion transmembrane transporter activity"/>
    <property type="evidence" value="ECO:0007669"/>
    <property type="project" value="TreeGrafter"/>
</dbReference>
<dbReference type="EMBL" id="AZIM01001511">
    <property type="protein sequence ID" value="ETE66667.1"/>
    <property type="molecule type" value="Genomic_DNA"/>
</dbReference>
<dbReference type="InterPro" id="IPR002524">
    <property type="entry name" value="Cation_efflux"/>
</dbReference>
<keyword evidence="4" id="KW-0862">Zinc</keyword>
<comment type="subcellular location">
    <subcellularLocation>
        <location evidence="1">Membrane</location>
        <topology evidence="1">Multi-pass membrane protein</topology>
    </subcellularLocation>
</comment>
<evidence type="ECO:0000256" key="4">
    <source>
        <dbReference type="ARBA" id="ARBA00022833"/>
    </source>
</evidence>
<feature type="transmembrane region" description="Helical" evidence="8">
    <location>
        <begin position="110"/>
        <end position="134"/>
    </location>
</feature>
<evidence type="ECO:0000256" key="5">
    <source>
        <dbReference type="ARBA" id="ARBA00022989"/>
    </source>
</evidence>
<comment type="caution">
    <text evidence="10">The sequence shown here is derived from an EMBL/GenBank/DDBJ whole genome shotgun (WGS) entry which is preliminary data.</text>
</comment>
<dbReference type="SUPFAM" id="SSF161111">
    <property type="entry name" value="Cation efflux protein transmembrane domain-like"/>
    <property type="match status" value="1"/>
</dbReference>
<dbReference type="GO" id="GO:0006882">
    <property type="term" value="P:intracellular zinc ion homeostasis"/>
    <property type="evidence" value="ECO:0007669"/>
    <property type="project" value="TreeGrafter"/>
</dbReference>
<evidence type="ECO:0000259" key="9">
    <source>
        <dbReference type="Pfam" id="PF01545"/>
    </source>
</evidence>
<reference evidence="10 11" key="1">
    <citation type="journal article" date="2013" name="Proc. Natl. Acad. Sci. U.S.A.">
        <title>The king cobra genome reveals dynamic gene evolution and adaptation in the snake venom system.</title>
        <authorList>
            <person name="Vonk F.J."/>
            <person name="Casewell N.R."/>
            <person name="Henkel C.V."/>
            <person name="Heimberg A.M."/>
            <person name="Jansen H.J."/>
            <person name="McCleary R.J."/>
            <person name="Kerkkamp H.M."/>
            <person name="Vos R.A."/>
            <person name="Guerreiro I."/>
            <person name="Calvete J.J."/>
            <person name="Wuster W."/>
            <person name="Woods A.E."/>
            <person name="Logan J.M."/>
            <person name="Harrison R.A."/>
            <person name="Castoe T.A."/>
            <person name="de Koning A.P."/>
            <person name="Pollock D.D."/>
            <person name="Yandell M."/>
            <person name="Calderon D."/>
            <person name="Renjifo C."/>
            <person name="Currier R.B."/>
            <person name="Salgado D."/>
            <person name="Pla D."/>
            <person name="Sanz L."/>
            <person name="Hyder A.S."/>
            <person name="Ribeiro J.M."/>
            <person name="Arntzen J.W."/>
            <person name="van den Thillart G.E."/>
            <person name="Boetzer M."/>
            <person name="Pirovano W."/>
            <person name="Dirks R.P."/>
            <person name="Spaink H.P."/>
            <person name="Duboule D."/>
            <person name="McGlinn E."/>
            <person name="Kini R.M."/>
            <person name="Richardson M.K."/>
        </authorList>
    </citation>
    <scope>NUCLEOTIDE SEQUENCE</scope>
    <source>
        <tissue evidence="10">Blood</tissue>
    </source>
</reference>
<dbReference type="AlphaFoldDB" id="V8NYK3"/>
<feature type="transmembrane region" description="Helical" evidence="8">
    <location>
        <begin position="227"/>
        <end position="252"/>
    </location>
</feature>
<feature type="transmembrane region" description="Helical" evidence="8">
    <location>
        <begin position="264"/>
        <end position="285"/>
    </location>
</feature>
<proteinExistence type="inferred from homology"/>
<feature type="transmembrane region" description="Helical" evidence="8">
    <location>
        <begin position="79"/>
        <end position="98"/>
    </location>
</feature>
<feature type="region of interest" description="Disordered" evidence="7">
    <location>
        <begin position="196"/>
        <end position="218"/>
    </location>
</feature>
<dbReference type="Proteomes" id="UP000018936">
    <property type="component" value="Unassembled WGS sequence"/>
</dbReference>
<feature type="domain" description="Cation efflux protein transmembrane" evidence="9">
    <location>
        <begin position="11"/>
        <end position="293"/>
    </location>
</feature>
<evidence type="ECO:0000256" key="3">
    <source>
        <dbReference type="ARBA" id="ARBA00022692"/>
    </source>
</evidence>
<accession>V8NYK3</accession>
<evidence type="ECO:0000256" key="8">
    <source>
        <dbReference type="SAM" id="Phobius"/>
    </source>
</evidence>
<evidence type="ECO:0000256" key="2">
    <source>
        <dbReference type="ARBA" id="ARBA00008873"/>
    </source>
</evidence>
<evidence type="ECO:0000313" key="11">
    <source>
        <dbReference type="Proteomes" id="UP000018936"/>
    </source>
</evidence>
<protein>
    <submittedName>
        <fullName evidence="10">Zinc transporter 10</fullName>
    </submittedName>
</protein>
<feature type="transmembrane region" description="Helical" evidence="8">
    <location>
        <begin position="12"/>
        <end position="31"/>
    </location>
</feature>
<evidence type="ECO:0000313" key="10">
    <source>
        <dbReference type="EMBL" id="ETE66667.1"/>
    </source>
</evidence>
<dbReference type="GO" id="GO:0016020">
    <property type="term" value="C:membrane"/>
    <property type="evidence" value="ECO:0007669"/>
    <property type="project" value="UniProtKB-SubCell"/>
</dbReference>
<gene>
    <name evidence="10" type="primary">SLC30A10</name>
    <name evidence="10" type="ORF">L345_07555</name>
</gene>
<feature type="compositionally biased region" description="Basic and acidic residues" evidence="7">
    <location>
        <begin position="202"/>
        <end position="218"/>
    </location>
</feature>
<dbReference type="NCBIfam" id="TIGR01297">
    <property type="entry name" value="CDF"/>
    <property type="match status" value="1"/>
</dbReference>
<comment type="similarity">
    <text evidence="2">Belongs to the cation diffusion facilitator (CDF) transporter (TC 2.A.4) family. SLC30A subfamily.</text>
</comment>
<organism evidence="10 11">
    <name type="scientific">Ophiophagus hannah</name>
    <name type="common">King cobra</name>
    <name type="synonym">Naja hannah</name>
    <dbReference type="NCBI Taxonomy" id="8665"/>
    <lineage>
        <taxon>Eukaryota</taxon>
        <taxon>Metazoa</taxon>
        <taxon>Chordata</taxon>
        <taxon>Craniata</taxon>
        <taxon>Vertebrata</taxon>
        <taxon>Euteleostomi</taxon>
        <taxon>Lepidosauria</taxon>
        <taxon>Squamata</taxon>
        <taxon>Bifurcata</taxon>
        <taxon>Unidentata</taxon>
        <taxon>Episquamata</taxon>
        <taxon>Toxicofera</taxon>
        <taxon>Serpentes</taxon>
        <taxon>Colubroidea</taxon>
        <taxon>Elapidae</taxon>
        <taxon>Elapinae</taxon>
        <taxon>Ophiophagus</taxon>
    </lineage>
</organism>
<evidence type="ECO:0000256" key="6">
    <source>
        <dbReference type="ARBA" id="ARBA00023136"/>
    </source>
</evidence>
<keyword evidence="5 8" id="KW-1133">Transmembrane helix</keyword>
<name>V8NYK3_OPHHA</name>
<sequence length="467" mass="51073">MGRYTGKTCRLILMLAMTASFFVAELVSGYVGNSIALVSDSFTMLSDVLALCVGIVTGRLSHQPRRCPGASYGSGRAEVVGALCNAVFLAALYFTILMEALQRLARPESISNATLILVVGAIGLAVNIVGLLVFQDWACCCGRGSPPPPFCSPEDESPTRTVASSSIALDPHHLYSPLRRLGSGFRELIHSVSSLNAGDSTDTQKKPEEDQKQKTEKKSEALNIRGVLLHVMGDALGSVIVVVAASIFYILPLDENTPCNWQCYIDPSLTIVMVFIILSSAFPLIKETATILLQMVPKNVNMQILANKLLAVPGVSSIHELHVWEFIKGKNIATLHVKCHSTSDYPIASYKIREVFHEEGIHSVTIQPEYLEHNCPKVLCSTPCISRSCDPQLCCNQQDALLSQMNGYSETIGSFSPSLKKVFQKKDAIEIPVEPTWAEDMVKKNSCSKDSYKEKNESIPQINSTRF</sequence>
<keyword evidence="3 8" id="KW-0812">Transmembrane</keyword>
<dbReference type="PANTHER" id="PTHR45820">
    <property type="entry name" value="FI23527P1"/>
    <property type="match status" value="1"/>
</dbReference>
<feature type="transmembrane region" description="Helical" evidence="8">
    <location>
        <begin position="37"/>
        <end position="58"/>
    </location>
</feature>
<dbReference type="OrthoDB" id="29444at2759"/>
<dbReference type="Gene3D" id="1.20.1510.10">
    <property type="entry name" value="Cation efflux protein transmembrane domain"/>
    <property type="match status" value="1"/>
</dbReference>
<dbReference type="GO" id="GO:0010312">
    <property type="term" value="P:detoxification of zinc ion"/>
    <property type="evidence" value="ECO:0007669"/>
    <property type="project" value="TreeGrafter"/>
</dbReference>
<dbReference type="GO" id="GO:0006828">
    <property type="term" value="P:manganese ion transport"/>
    <property type="evidence" value="ECO:0007669"/>
    <property type="project" value="TreeGrafter"/>
</dbReference>
<dbReference type="InterPro" id="IPR058533">
    <property type="entry name" value="Cation_efflux_TM"/>
</dbReference>
<keyword evidence="6 8" id="KW-0472">Membrane</keyword>
<dbReference type="InterPro" id="IPR027469">
    <property type="entry name" value="Cation_efflux_TMD_sf"/>
</dbReference>
<dbReference type="Pfam" id="PF01545">
    <property type="entry name" value="Cation_efflux"/>
    <property type="match status" value="1"/>
</dbReference>
<dbReference type="PANTHER" id="PTHR45820:SF3">
    <property type="entry name" value="CALCIUM_MANGANESE ANTIPORTER SLC30A10"/>
    <property type="match status" value="1"/>
</dbReference>